<gene>
    <name evidence="2" type="ORF">CLO192961_LOCUS367147</name>
</gene>
<protein>
    <submittedName>
        <fullName evidence="2">Uncharacterized protein</fullName>
    </submittedName>
</protein>
<dbReference type="EMBL" id="CABFNS010000873">
    <property type="protein sequence ID" value="VUC33955.1"/>
    <property type="molecule type" value="Genomic_DNA"/>
</dbReference>
<organism evidence="2 3">
    <name type="scientific">Bionectria ochroleuca</name>
    <name type="common">Gliocladium roseum</name>
    <dbReference type="NCBI Taxonomy" id="29856"/>
    <lineage>
        <taxon>Eukaryota</taxon>
        <taxon>Fungi</taxon>
        <taxon>Dikarya</taxon>
        <taxon>Ascomycota</taxon>
        <taxon>Pezizomycotina</taxon>
        <taxon>Sordariomycetes</taxon>
        <taxon>Hypocreomycetidae</taxon>
        <taxon>Hypocreales</taxon>
        <taxon>Bionectriaceae</taxon>
        <taxon>Clonostachys</taxon>
    </lineage>
</organism>
<evidence type="ECO:0000256" key="1">
    <source>
        <dbReference type="SAM" id="MobiDB-lite"/>
    </source>
</evidence>
<feature type="region of interest" description="Disordered" evidence="1">
    <location>
        <begin position="217"/>
        <end position="236"/>
    </location>
</feature>
<evidence type="ECO:0000313" key="3">
    <source>
        <dbReference type="Proteomes" id="UP000766486"/>
    </source>
</evidence>
<name>A0ABY6UTK2_BIOOC</name>
<dbReference type="Proteomes" id="UP000766486">
    <property type="component" value="Unassembled WGS sequence"/>
</dbReference>
<comment type="caution">
    <text evidence="2">The sequence shown here is derived from an EMBL/GenBank/DDBJ whole genome shotgun (WGS) entry which is preliminary data.</text>
</comment>
<keyword evidence="3" id="KW-1185">Reference proteome</keyword>
<reference evidence="2 3" key="1">
    <citation type="submission" date="2019-06" db="EMBL/GenBank/DDBJ databases">
        <authorList>
            <person name="Broberg M."/>
        </authorList>
    </citation>
    <scope>NUCLEOTIDE SEQUENCE [LARGE SCALE GENOMIC DNA]</scope>
</reference>
<sequence length="646" mass="72636">MVSCHHQSFVIAKVDGQYRALAAINNRDLDGICAVAQCHRQLQIFSHPSNRIALEAELISSKTFFRDRIPPDPNRDFRIYTNHSPFAFISTCLTVGSLHRTDGHPPLAIHPLPYDVPYDLSINGGGIAVIDITDLNKIKYCFVFMSTRYMARSNEGWYPRRIERRFSPLSAWQYLLTYYSEDDKFLKEPQSVAITADLTRWSVIDVRSLAETWGGEKWDMSPASPQPEPDTHTAVTGPRGLVEQTVDKMMKTLQTSSNAVDLDTIKQEMSHFPALKRLVQDWLCQNLHLVDGSPATLSLISMAIDVSSLETLLQSPGFQNVHTISLAASRATSNPPEQLWPVLSTLPHLKVVYLLDPLSVNGFVTCQPFVELAQSDLNIRLDKLTITAPFHHSVYEELWIQDDTSPPLLTPSFPVAQLLIHHERPKIFDLEQYEYFSLADALLSPVRLLTGLFRYMSMMRSLTFVSGGTTTLNVAACFAASSSSLTSTQFGEIGPLPAQIYKYGVDASRMTSHRGRFSAMRDLQPGQWTVLLRQIRSSRFQYAFVKARQMIRIKESVESRKPIEPDMIEVFSVEDFLRDTAPDVDVSGVQNLYSQLLPEGPDTSSVLTLMDTQEACILLDEFVNGTKKADMVKGLLDPPRFAYHAP</sequence>
<evidence type="ECO:0000313" key="2">
    <source>
        <dbReference type="EMBL" id="VUC33955.1"/>
    </source>
</evidence>
<proteinExistence type="predicted"/>
<accession>A0ABY6UTK2</accession>